<keyword evidence="4" id="KW-0645">Protease</keyword>
<evidence type="ECO:0000313" key="4">
    <source>
        <dbReference type="EMBL" id="ONF95725.1"/>
    </source>
</evidence>
<dbReference type="SUPFAM" id="SSF55729">
    <property type="entry name" value="Acyl-CoA N-acyltransferases (Nat)"/>
    <property type="match status" value="1"/>
</dbReference>
<dbReference type="AlphaFoldDB" id="A0A1V2ETB4"/>
<dbReference type="CDD" id="cd04301">
    <property type="entry name" value="NAT_SF"/>
    <property type="match status" value="1"/>
</dbReference>
<dbReference type="Proteomes" id="UP000188729">
    <property type="component" value="Unassembled WGS sequence"/>
</dbReference>
<accession>A0A1V2ETB4</accession>
<dbReference type="STRING" id="1915074.SPHI_21630"/>
<dbReference type="PANTHER" id="PTHR43877">
    <property type="entry name" value="AMINOALKYLPHOSPHONATE N-ACETYLTRANSFERASE-RELATED-RELATED"/>
    <property type="match status" value="1"/>
</dbReference>
<evidence type="ECO:0000259" key="3">
    <source>
        <dbReference type="PROSITE" id="PS51186"/>
    </source>
</evidence>
<dbReference type="InterPro" id="IPR050832">
    <property type="entry name" value="Bact_Acetyltransf"/>
</dbReference>
<reference evidence="4 5" key="1">
    <citation type="submission" date="2016-11" db="EMBL/GenBank/DDBJ databases">
        <title>Genome sequence of Sphingomonas jeddahensis G39.</title>
        <authorList>
            <person name="Poehlein A."/>
            <person name="Wuebbeler J.H."/>
            <person name="Steinbuechel A."/>
            <person name="Daniel R."/>
        </authorList>
    </citation>
    <scope>NUCLEOTIDE SEQUENCE [LARGE SCALE GENOMIC DNA]</scope>
    <source>
        <strain evidence="4 5">G39</strain>
    </source>
</reference>
<protein>
    <submittedName>
        <fullName evidence="4">Protease synthase and sporulation negative regulatory protein PAI 1</fullName>
        <ecNumber evidence="4">2.3.1.-</ecNumber>
    </submittedName>
</protein>
<name>A0A1V2ETB4_9SPHN</name>
<organism evidence="4 5">
    <name type="scientific">Sphingomonas jeddahensis</name>
    <dbReference type="NCBI Taxonomy" id="1915074"/>
    <lineage>
        <taxon>Bacteria</taxon>
        <taxon>Pseudomonadati</taxon>
        <taxon>Pseudomonadota</taxon>
        <taxon>Alphaproteobacteria</taxon>
        <taxon>Sphingomonadales</taxon>
        <taxon>Sphingomonadaceae</taxon>
        <taxon>Sphingomonas</taxon>
    </lineage>
</organism>
<sequence>MIDYRNAVSTDGVALDAMARRVWLATFAHSAPASDIEAYVAQAYGPDGTLRRHLADPAYEFQLALRAGEVIGYCKVGPTFFDGEVPTAGTLHLHQLYVDPAAHGSGVAAHLLEWTYDMAQRRGNEAILLTVWEENHRARAFYAKHGFTHVGDYAFKTGEQIDRDLIMRREL</sequence>
<gene>
    <name evidence="4" type="primary">paiA_1</name>
    <name evidence="4" type="ORF">SPHI_21630</name>
</gene>
<dbReference type="GO" id="GO:0016747">
    <property type="term" value="F:acyltransferase activity, transferring groups other than amino-acyl groups"/>
    <property type="evidence" value="ECO:0007669"/>
    <property type="project" value="InterPro"/>
</dbReference>
<dbReference type="GO" id="GO:0008233">
    <property type="term" value="F:peptidase activity"/>
    <property type="evidence" value="ECO:0007669"/>
    <property type="project" value="UniProtKB-KW"/>
</dbReference>
<evidence type="ECO:0000256" key="2">
    <source>
        <dbReference type="ARBA" id="ARBA00023315"/>
    </source>
</evidence>
<keyword evidence="4" id="KW-0378">Hydrolase</keyword>
<dbReference type="InterPro" id="IPR000182">
    <property type="entry name" value="GNAT_dom"/>
</dbReference>
<proteinExistence type="predicted"/>
<evidence type="ECO:0000313" key="5">
    <source>
        <dbReference type="Proteomes" id="UP000188729"/>
    </source>
</evidence>
<keyword evidence="1 4" id="KW-0808">Transferase</keyword>
<keyword evidence="5" id="KW-1185">Reference proteome</keyword>
<feature type="domain" description="N-acetyltransferase" evidence="3">
    <location>
        <begin position="2"/>
        <end position="171"/>
    </location>
</feature>
<dbReference type="EMBL" id="MPSB01000009">
    <property type="protein sequence ID" value="ONF95725.1"/>
    <property type="molecule type" value="Genomic_DNA"/>
</dbReference>
<dbReference type="EC" id="2.3.1.-" evidence="4"/>
<dbReference type="Pfam" id="PF00583">
    <property type="entry name" value="Acetyltransf_1"/>
    <property type="match status" value="1"/>
</dbReference>
<dbReference type="GO" id="GO:0006508">
    <property type="term" value="P:proteolysis"/>
    <property type="evidence" value="ECO:0007669"/>
    <property type="project" value="UniProtKB-KW"/>
</dbReference>
<dbReference type="PROSITE" id="PS51186">
    <property type="entry name" value="GNAT"/>
    <property type="match status" value="1"/>
</dbReference>
<comment type="caution">
    <text evidence="4">The sequence shown here is derived from an EMBL/GenBank/DDBJ whole genome shotgun (WGS) entry which is preliminary data.</text>
</comment>
<dbReference type="Gene3D" id="3.40.630.30">
    <property type="match status" value="1"/>
</dbReference>
<dbReference type="RefSeq" id="WP_076744935.1">
    <property type="nucleotide sequence ID" value="NZ_MPSB01000009.1"/>
</dbReference>
<dbReference type="InterPro" id="IPR016181">
    <property type="entry name" value="Acyl_CoA_acyltransferase"/>
</dbReference>
<evidence type="ECO:0000256" key="1">
    <source>
        <dbReference type="ARBA" id="ARBA00022679"/>
    </source>
</evidence>
<keyword evidence="2 4" id="KW-0012">Acyltransferase</keyword>
<dbReference type="OrthoDB" id="143110at2"/>